<feature type="coiled-coil region" evidence="1">
    <location>
        <begin position="374"/>
        <end position="408"/>
    </location>
</feature>
<comment type="caution">
    <text evidence="3">The sequence shown here is derived from an EMBL/GenBank/DDBJ whole genome shotgun (WGS) entry which is preliminary data.</text>
</comment>
<feature type="compositionally biased region" description="Low complexity" evidence="2">
    <location>
        <begin position="350"/>
        <end position="359"/>
    </location>
</feature>
<proteinExistence type="predicted"/>
<gene>
    <name evidence="3" type="ORF">R1sor_022783</name>
</gene>
<feature type="region of interest" description="Disordered" evidence="2">
    <location>
        <begin position="1"/>
        <end position="99"/>
    </location>
</feature>
<name>A0ABD3GMX5_9MARC</name>
<dbReference type="AlphaFoldDB" id="A0ABD3GMX5"/>
<evidence type="ECO:0000313" key="3">
    <source>
        <dbReference type="EMBL" id="KAL3679827.1"/>
    </source>
</evidence>
<accession>A0ABD3GMX5</accession>
<evidence type="ECO:0000256" key="1">
    <source>
        <dbReference type="SAM" id="Coils"/>
    </source>
</evidence>
<keyword evidence="1" id="KW-0175">Coiled coil</keyword>
<sequence>MGNSNPDADCCPQQRSAADRWGARSDTQITSVDAIRVPDRICGRDPAQMAKKKRPPHAPPAAAARRKKAQETSEHASGAGPSEPPKGAKRGGPKEPVDQNAIEAPYLVEFEVIPDPDRRICWGHVDRSGRNAALEAVRVRDISAFGLSVALDLPIHRPHIPACLEFIQSAVTVRQERETRDRLDLPMEDTVRGWTVRSDAALVREAFLLPTASLEIKRQVRHSLISDWFPEYERSGKRYSARTCRHKEWAATLECINRMLLASRRPRTIPGRLVYYIKNFQLDPQDEPEQRFDFADLMAHSLRREVFAVHTHLQADKPERYLETFVAIQLTHILLHLQLLTSRECDAPRHPQQPQQTHQVLRPSEDPATQGLGLREMERQRARLIVEINRLELSRAKLAGEVVELSARARLRTRVISPSGPRMKFLIIKPQGFFFRLATTVGVEAAKAKGFDVLSCSRSPSKNVLPTINFVRAHRRSMDGIVEPILVLHDFWGETPQPIDRFIIWSDVPSATRDLLLAEWSHFFEHAERTVEEAPAEEATLVEEVAAEETTRIEEARASVPTPVEGASAEEATRVEEAPVEEATVVEEIPLAIPIPVEAIPLGATHE</sequence>
<keyword evidence="4" id="KW-1185">Reference proteome</keyword>
<reference evidence="3 4" key="1">
    <citation type="submission" date="2024-09" db="EMBL/GenBank/DDBJ databases">
        <title>Chromosome-scale assembly of Riccia sorocarpa.</title>
        <authorList>
            <person name="Paukszto L."/>
        </authorList>
    </citation>
    <scope>NUCLEOTIDE SEQUENCE [LARGE SCALE GENOMIC DNA]</scope>
    <source>
        <strain evidence="3">LP-2024</strain>
        <tissue evidence="3">Aerial parts of the thallus</tissue>
    </source>
</reference>
<evidence type="ECO:0008006" key="5">
    <source>
        <dbReference type="Google" id="ProtNLM"/>
    </source>
</evidence>
<evidence type="ECO:0000256" key="2">
    <source>
        <dbReference type="SAM" id="MobiDB-lite"/>
    </source>
</evidence>
<dbReference type="Proteomes" id="UP001633002">
    <property type="component" value="Unassembled WGS sequence"/>
</dbReference>
<feature type="region of interest" description="Disordered" evidence="2">
    <location>
        <begin position="346"/>
        <end position="373"/>
    </location>
</feature>
<dbReference type="EMBL" id="JBJQOH010000007">
    <property type="protein sequence ID" value="KAL3679827.1"/>
    <property type="molecule type" value="Genomic_DNA"/>
</dbReference>
<protein>
    <recommendedName>
        <fullName evidence="5">PilZ domain-containing protein</fullName>
    </recommendedName>
</protein>
<organism evidence="3 4">
    <name type="scientific">Riccia sorocarpa</name>
    <dbReference type="NCBI Taxonomy" id="122646"/>
    <lineage>
        <taxon>Eukaryota</taxon>
        <taxon>Viridiplantae</taxon>
        <taxon>Streptophyta</taxon>
        <taxon>Embryophyta</taxon>
        <taxon>Marchantiophyta</taxon>
        <taxon>Marchantiopsida</taxon>
        <taxon>Marchantiidae</taxon>
        <taxon>Marchantiales</taxon>
        <taxon>Ricciaceae</taxon>
        <taxon>Riccia</taxon>
    </lineage>
</organism>
<evidence type="ECO:0000313" key="4">
    <source>
        <dbReference type="Proteomes" id="UP001633002"/>
    </source>
</evidence>